<keyword evidence="1" id="KW-0808">Transferase</keyword>
<dbReference type="InterPro" id="IPR036890">
    <property type="entry name" value="HATPase_C_sf"/>
</dbReference>
<dbReference type="GO" id="GO:0016301">
    <property type="term" value="F:kinase activity"/>
    <property type="evidence" value="ECO:0007669"/>
    <property type="project" value="UniProtKB-KW"/>
</dbReference>
<organism evidence="1 2">
    <name type="scientific">Thermosulfuriphilus ammonigenes</name>
    <dbReference type="NCBI Taxonomy" id="1936021"/>
    <lineage>
        <taxon>Bacteria</taxon>
        <taxon>Pseudomonadati</taxon>
        <taxon>Thermodesulfobacteriota</taxon>
        <taxon>Thermodesulfobacteria</taxon>
        <taxon>Thermodesulfobacteriales</taxon>
        <taxon>Thermodesulfobacteriaceae</taxon>
        <taxon>Thermosulfuriphilus</taxon>
    </lineage>
</organism>
<proteinExistence type="predicted"/>
<name>A0A6G7PTG8_9BACT</name>
<accession>A0A6G7PTG8</accession>
<dbReference type="EMBL" id="CP048877">
    <property type="protein sequence ID" value="QIJ70974.1"/>
    <property type="molecule type" value="Genomic_DNA"/>
</dbReference>
<dbReference type="Gene3D" id="3.30.565.10">
    <property type="entry name" value="Histidine kinase-like ATPase, C-terminal domain"/>
    <property type="match status" value="1"/>
</dbReference>
<evidence type="ECO:0000313" key="1">
    <source>
        <dbReference type="EMBL" id="QIJ70974.1"/>
    </source>
</evidence>
<evidence type="ECO:0000313" key="2">
    <source>
        <dbReference type="Proteomes" id="UP000502179"/>
    </source>
</evidence>
<protein>
    <submittedName>
        <fullName evidence="1">HAMP domain-containing histidine kinase</fullName>
    </submittedName>
</protein>
<reference evidence="1 2" key="1">
    <citation type="submission" date="2020-02" db="EMBL/GenBank/DDBJ databases">
        <title>Genome analysis of Thermosulfuriphilus ammonigenes ST65T, an anaerobic thermophilic chemolithoautotrophic bacterium isolated from a deep-sea hydrothermal vent.</title>
        <authorList>
            <person name="Slobodkina G."/>
            <person name="Allioux M."/>
            <person name="Merkel A."/>
            <person name="Alain K."/>
            <person name="Jebbar M."/>
            <person name="Slobodkin A."/>
        </authorList>
    </citation>
    <scope>NUCLEOTIDE SEQUENCE [LARGE SCALE GENOMIC DNA]</scope>
    <source>
        <strain evidence="1 2">ST65</strain>
    </source>
</reference>
<keyword evidence="2" id="KW-1185">Reference proteome</keyword>
<dbReference type="RefSeq" id="WP_166031197.1">
    <property type="nucleotide sequence ID" value="NZ_CP048877.1"/>
</dbReference>
<keyword evidence="1" id="KW-0418">Kinase</keyword>
<sequence length="233" mass="25350">MVSRSSPQVSPSERAGVLFSRLISRIRFTGASGRLLKSVLKEAEIVNLELETLLRYTQLSFKTEAKSPIPLSEVLKGVLDILGDLARRGGHYIICSLREDILVDADRQALESALVALLLSAMEAVPGAHMRICLERRDSQALVFISTYTGCFVCSKEGGGIRPPLFRPAGQPFPGLLSYAAHLIKAHRGFLSTVRGPQGDVSFLVILPQGGPLSPKEAVNSLTKASETNRRKR</sequence>
<gene>
    <name evidence="1" type="ORF">G4V39_01210</name>
</gene>
<dbReference type="Proteomes" id="UP000502179">
    <property type="component" value="Chromosome"/>
</dbReference>
<dbReference type="AlphaFoldDB" id="A0A6G7PTG8"/>
<dbReference type="KEGG" id="tav:G4V39_01210"/>
<dbReference type="SUPFAM" id="SSF55874">
    <property type="entry name" value="ATPase domain of HSP90 chaperone/DNA topoisomerase II/histidine kinase"/>
    <property type="match status" value="1"/>
</dbReference>